<keyword evidence="8 11" id="KW-0547">Nucleotide-binding</keyword>
<organism evidence="14">
    <name type="scientific">uncultured marine thaumarchaeote KM3_46_F12</name>
    <dbReference type="NCBI Taxonomy" id="1456160"/>
    <lineage>
        <taxon>Archaea</taxon>
        <taxon>Nitrososphaerota</taxon>
        <taxon>environmental samples</taxon>
    </lineage>
</organism>
<keyword evidence="11" id="KW-0963">Cytoplasm</keyword>
<dbReference type="PANTHER" id="PTHR20861">
    <property type="entry name" value="HOMOSERINE/4-DIPHOSPHOCYTIDYL-2-C-METHYL-D-ERYTHRITOL KINASE"/>
    <property type="match status" value="1"/>
</dbReference>
<dbReference type="PANTHER" id="PTHR20861:SF1">
    <property type="entry name" value="HOMOSERINE KINASE"/>
    <property type="match status" value="1"/>
</dbReference>
<dbReference type="PIRSF" id="PIRSF000676">
    <property type="entry name" value="Homoser_kin"/>
    <property type="match status" value="1"/>
</dbReference>
<dbReference type="SUPFAM" id="SSF55060">
    <property type="entry name" value="GHMP Kinase, C-terminal domain"/>
    <property type="match status" value="1"/>
</dbReference>
<dbReference type="Gene3D" id="3.30.70.890">
    <property type="entry name" value="GHMP kinase, C-terminal domain"/>
    <property type="match status" value="1"/>
</dbReference>
<dbReference type="UniPathway" id="UPA00050">
    <property type="reaction ID" value="UER00064"/>
</dbReference>
<dbReference type="GO" id="GO:0004413">
    <property type="term" value="F:homoserine kinase activity"/>
    <property type="evidence" value="ECO:0007669"/>
    <property type="project" value="UniProtKB-UniRule"/>
</dbReference>
<dbReference type="InterPro" id="IPR006203">
    <property type="entry name" value="GHMP_knse_ATP-bd_CS"/>
</dbReference>
<dbReference type="Gene3D" id="3.30.230.10">
    <property type="match status" value="1"/>
</dbReference>
<dbReference type="InterPro" id="IPR036554">
    <property type="entry name" value="GHMP_kinase_C_sf"/>
</dbReference>
<evidence type="ECO:0000256" key="8">
    <source>
        <dbReference type="ARBA" id="ARBA00022741"/>
    </source>
</evidence>
<comment type="function">
    <text evidence="11">Catalyzes the ATP-dependent phosphorylation of L-homoserine to L-homoserine phosphate.</text>
</comment>
<evidence type="ECO:0000256" key="5">
    <source>
        <dbReference type="ARBA" id="ARBA00022605"/>
    </source>
</evidence>
<evidence type="ECO:0000256" key="4">
    <source>
        <dbReference type="ARBA" id="ARBA00017858"/>
    </source>
</evidence>
<name>A0A075H373_9ARCH</name>
<dbReference type="AlphaFoldDB" id="A0A075H373"/>
<evidence type="ECO:0000259" key="12">
    <source>
        <dbReference type="Pfam" id="PF00288"/>
    </source>
</evidence>
<protein>
    <recommendedName>
        <fullName evidence="4 11">Homoserine kinase</fullName>
        <shortName evidence="11">HK</shortName>
        <shortName evidence="11">HSK</shortName>
        <ecNumber evidence="3 11">2.7.1.39</ecNumber>
    </recommendedName>
</protein>
<feature type="domain" description="GHMP kinase N-terminal" evidence="12">
    <location>
        <begin position="64"/>
        <end position="145"/>
    </location>
</feature>
<evidence type="ECO:0000256" key="2">
    <source>
        <dbReference type="ARBA" id="ARBA00007370"/>
    </source>
</evidence>
<evidence type="ECO:0000259" key="13">
    <source>
        <dbReference type="Pfam" id="PF08544"/>
    </source>
</evidence>
<evidence type="ECO:0000256" key="1">
    <source>
        <dbReference type="ARBA" id="ARBA00005015"/>
    </source>
</evidence>
<evidence type="ECO:0000256" key="3">
    <source>
        <dbReference type="ARBA" id="ARBA00012078"/>
    </source>
</evidence>
<dbReference type="HAMAP" id="MF_00384">
    <property type="entry name" value="Homoser_kinase"/>
    <property type="match status" value="1"/>
</dbReference>
<sequence length="309" mass="32426">MVKSVTVRAPCSTANLGPGFDVFGLALDAFYDQVTVTKKRKGITIISSDDIPLKPEQNTAGLVAKEIIKKEKLRGGVEIKIKKNVPPGFGMGSSAASAAACAVGINKLYNLKLSQNKLVSYAGIGEKASAGSIHYDNVAASILGGFVIVSLNPINIVKIEAPKDLALCIGVPEIKVPKKKTKVSRAVIPKTIKLSDSITNLSNAANIVAGFLNKDSTLIGKSVKDVIVEPARKHMIPGFDIVKKNALRVGALGVTISGAGPSVIAFGTKKQSLKKIGEAMKKGFKSAKVDCEIVICKPSNGPKIIKVVK</sequence>
<keyword evidence="9 11" id="KW-0418">Kinase</keyword>
<dbReference type="InterPro" id="IPR020568">
    <property type="entry name" value="Ribosomal_Su5_D2-typ_SF"/>
</dbReference>
<dbReference type="GO" id="GO:0005524">
    <property type="term" value="F:ATP binding"/>
    <property type="evidence" value="ECO:0007669"/>
    <property type="project" value="UniProtKB-UniRule"/>
</dbReference>
<evidence type="ECO:0000256" key="10">
    <source>
        <dbReference type="ARBA" id="ARBA00022840"/>
    </source>
</evidence>
<accession>A0A075H373</accession>
<dbReference type="InterPro" id="IPR014721">
    <property type="entry name" value="Ribsml_uS5_D2-typ_fold_subgr"/>
</dbReference>
<dbReference type="Pfam" id="PF00288">
    <property type="entry name" value="GHMP_kinases_N"/>
    <property type="match status" value="1"/>
</dbReference>
<comment type="catalytic activity">
    <reaction evidence="11">
        <text>L-homoserine + ATP = O-phospho-L-homoserine + ADP + H(+)</text>
        <dbReference type="Rhea" id="RHEA:13985"/>
        <dbReference type="ChEBI" id="CHEBI:15378"/>
        <dbReference type="ChEBI" id="CHEBI:30616"/>
        <dbReference type="ChEBI" id="CHEBI:57476"/>
        <dbReference type="ChEBI" id="CHEBI:57590"/>
        <dbReference type="ChEBI" id="CHEBI:456216"/>
        <dbReference type="EC" id="2.7.1.39"/>
    </reaction>
</comment>
<dbReference type="SUPFAM" id="SSF54211">
    <property type="entry name" value="Ribosomal protein S5 domain 2-like"/>
    <property type="match status" value="1"/>
</dbReference>
<dbReference type="EMBL" id="KF900894">
    <property type="protein sequence ID" value="AIF10554.1"/>
    <property type="molecule type" value="Genomic_DNA"/>
</dbReference>
<dbReference type="NCBIfam" id="TIGR00191">
    <property type="entry name" value="thrB"/>
    <property type="match status" value="1"/>
</dbReference>
<evidence type="ECO:0000256" key="7">
    <source>
        <dbReference type="ARBA" id="ARBA00022697"/>
    </source>
</evidence>
<dbReference type="NCBIfam" id="NF002288">
    <property type="entry name" value="PRK01212.1-4"/>
    <property type="match status" value="1"/>
</dbReference>
<evidence type="ECO:0000256" key="6">
    <source>
        <dbReference type="ARBA" id="ARBA00022679"/>
    </source>
</evidence>
<dbReference type="PROSITE" id="PS00627">
    <property type="entry name" value="GHMP_KINASES_ATP"/>
    <property type="match status" value="1"/>
</dbReference>
<dbReference type="Pfam" id="PF08544">
    <property type="entry name" value="GHMP_kinases_C"/>
    <property type="match status" value="1"/>
</dbReference>
<keyword evidence="10 11" id="KW-0067">ATP-binding</keyword>
<evidence type="ECO:0000256" key="9">
    <source>
        <dbReference type="ARBA" id="ARBA00022777"/>
    </source>
</evidence>
<dbReference type="EC" id="2.7.1.39" evidence="3 11"/>
<evidence type="ECO:0000313" key="14">
    <source>
        <dbReference type="EMBL" id="AIF10554.1"/>
    </source>
</evidence>
<dbReference type="GO" id="GO:0009088">
    <property type="term" value="P:threonine biosynthetic process"/>
    <property type="evidence" value="ECO:0007669"/>
    <property type="project" value="UniProtKB-UniRule"/>
</dbReference>
<gene>
    <name evidence="14" type="primary">thrB1</name>
    <name evidence="11" type="synonym">thrB</name>
</gene>
<comment type="subcellular location">
    <subcellularLocation>
        <location evidence="11">Cytoplasm</location>
    </subcellularLocation>
</comment>
<proteinExistence type="inferred from homology"/>
<dbReference type="InterPro" id="IPR006204">
    <property type="entry name" value="GHMP_kinase_N_dom"/>
</dbReference>
<feature type="domain" description="GHMP kinase C-terminal" evidence="13">
    <location>
        <begin position="209"/>
        <end position="285"/>
    </location>
</feature>
<dbReference type="InterPro" id="IPR013750">
    <property type="entry name" value="GHMP_kinase_C_dom"/>
</dbReference>
<dbReference type="InterPro" id="IPR000870">
    <property type="entry name" value="Homoserine_kinase"/>
</dbReference>
<dbReference type="PRINTS" id="PR00958">
    <property type="entry name" value="HOMSERKINASE"/>
</dbReference>
<comment type="pathway">
    <text evidence="1 11">Amino-acid biosynthesis; L-threonine biosynthesis; L-threonine from L-aspartate: step 4/5.</text>
</comment>
<keyword evidence="7 11" id="KW-0791">Threonine biosynthesis</keyword>
<dbReference type="GO" id="GO:0005737">
    <property type="term" value="C:cytoplasm"/>
    <property type="evidence" value="ECO:0007669"/>
    <property type="project" value="UniProtKB-SubCell"/>
</dbReference>
<comment type="similarity">
    <text evidence="2 11">Belongs to the GHMP kinase family. Homoserine kinase subfamily.</text>
</comment>
<keyword evidence="5 11" id="KW-0028">Amino-acid biosynthesis</keyword>
<evidence type="ECO:0000256" key="11">
    <source>
        <dbReference type="HAMAP-Rule" id="MF_00384"/>
    </source>
</evidence>
<feature type="binding site" evidence="11">
    <location>
        <begin position="86"/>
        <end position="96"/>
    </location>
    <ligand>
        <name>ATP</name>
        <dbReference type="ChEBI" id="CHEBI:30616"/>
    </ligand>
</feature>
<reference evidence="14" key="1">
    <citation type="journal article" date="2014" name="Genome Biol. Evol.">
        <title>Pangenome evidence for extensive interdomain horizontal transfer affecting lineage core and shell genes in uncultured planktonic thaumarchaeota and euryarchaeota.</title>
        <authorList>
            <person name="Deschamps P."/>
            <person name="Zivanovic Y."/>
            <person name="Moreira D."/>
            <person name="Rodriguez-Valera F."/>
            <person name="Lopez-Garcia P."/>
        </authorList>
    </citation>
    <scope>NUCLEOTIDE SEQUENCE</scope>
</reference>
<keyword evidence="6 11" id="KW-0808">Transferase</keyword>